<evidence type="ECO:0000313" key="9">
    <source>
        <dbReference type="Proteomes" id="UP001205906"/>
    </source>
</evidence>
<dbReference type="EMBL" id="JAMXQS010000006">
    <property type="protein sequence ID" value="MCO6050925.1"/>
    <property type="molecule type" value="Genomic_DNA"/>
</dbReference>
<evidence type="ECO:0000259" key="7">
    <source>
        <dbReference type="Pfam" id="PF08340"/>
    </source>
</evidence>
<organism evidence="8 9">
    <name type="scientific">Mesorhizobium liriopis</name>
    <dbReference type="NCBI Taxonomy" id="2953882"/>
    <lineage>
        <taxon>Bacteria</taxon>
        <taxon>Pseudomonadati</taxon>
        <taxon>Pseudomonadota</taxon>
        <taxon>Alphaproteobacteria</taxon>
        <taxon>Hyphomicrobiales</taxon>
        <taxon>Phyllobacteriaceae</taxon>
        <taxon>Mesorhizobium</taxon>
    </lineage>
</organism>
<dbReference type="NCBIfam" id="TIGR00255">
    <property type="entry name" value="YicC/YloC family endoribonuclease"/>
    <property type="match status" value="1"/>
</dbReference>
<keyword evidence="3" id="KW-0255">Endonuclease</keyword>
<evidence type="ECO:0000256" key="2">
    <source>
        <dbReference type="ARBA" id="ARBA00022722"/>
    </source>
</evidence>
<feature type="domain" description="Endoribonuclease YicC-like N-terminal" evidence="6">
    <location>
        <begin position="3"/>
        <end position="157"/>
    </location>
</feature>
<name>A0ABT1C7V5_9HYPH</name>
<dbReference type="PANTHER" id="PTHR30636">
    <property type="entry name" value="UPF0701 PROTEIN YICC"/>
    <property type="match status" value="1"/>
</dbReference>
<evidence type="ECO:0000256" key="1">
    <source>
        <dbReference type="ARBA" id="ARBA00001968"/>
    </source>
</evidence>
<evidence type="ECO:0000313" key="8">
    <source>
        <dbReference type="EMBL" id="MCO6050925.1"/>
    </source>
</evidence>
<evidence type="ECO:0000256" key="3">
    <source>
        <dbReference type="ARBA" id="ARBA00022759"/>
    </source>
</evidence>
<evidence type="ECO:0000256" key="5">
    <source>
        <dbReference type="ARBA" id="ARBA00035648"/>
    </source>
</evidence>
<proteinExistence type="inferred from homology"/>
<accession>A0ABT1C7V5</accession>
<evidence type="ECO:0000259" key="6">
    <source>
        <dbReference type="Pfam" id="PF03755"/>
    </source>
</evidence>
<keyword evidence="2" id="KW-0540">Nuclease</keyword>
<dbReference type="PANTHER" id="PTHR30636:SF3">
    <property type="entry name" value="UPF0701 PROTEIN YICC"/>
    <property type="match status" value="1"/>
</dbReference>
<dbReference type="InterPro" id="IPR013527">
    <property type="entry name" value="YicC-like_N"/>
</dbReference>
<dbReference type="InterPro" id="IPR005229">
    <property type="entry name" value="YicC/YloC-like"/>
</dbReference>
<comment type="similarity">
    <text evidence="5">Belongs to the YicC/YloC family.</text>
</comment>
<dbReference type="RefSeq" id="WP_252819963.1">
    <property type="nucleotide sequence ID" value="NZ_JAMXQS010000006.1"/>
</dbReference>
<feature type="domain" description="Endoribonuclease YicC-like C-terminal" evidence="7">
    <location>
        <begin position="184"/>
        <end position="296"/>
    </location>
</feature>
<evidence type="ECO:0000256" key="4">
    <source>
        <dbReference type="ARBA" id="ARBA00022801"/>
    </source>
</evidence>
<keyword evidence="9" id="KW-1185">Reference proteome</keyword>
<comment type="caution">
    <text evidence="8">The sequence shown here is derived from an EMBL/GenBank/DDBJ whole genome shotgun (WGS) entry which is preliminary data.</text>
</comment>
<reference evidence="8 9" key="1">
    <citation type="submission" date="2022-06" db="EMBL/GenBank/DDBJ databases">
        <title>Mesorhizobium sp. strain RP14 Genome sequencing and assembly.</title>
        <authorList>
            <person name="Kim I."/>
        </authorList>
    </citation>
    <scope>NUCLEOTIDE SEQUENCE [LARGE SCALE GENOMIC DNA]</scope>
    <source>
        <strain evidence="9">RP14(2022)</strain>
    </source>
</reference>
<comment type="cofactor">
    <cofactor evidence="1">
        <name>a divalent metal cation</name>
        <dbReference type="ChEBI" id="CHEBI:60240"/>
    </cofactor>
</comment>
<dbReference type="InterPro" id="IPR013551">
    <property type="entry name" value="YicC-like_C"/>
</dbReference>
<dbReference type="Pfam" id="PF03755">
    <property type="entry name" value="YicC-like_N"/>
    <property type="match status" value="1"/>
</dbReference>
<dbReference type="Pfam" id="PF08340">
    <property type="entry name" value="YicC-like_C"/>
    <property type="match status" value="1"/>
</dbReference>
<gene>
    <name evidence="8" type="ORF">NGM99_14165</name>
</gene>
<keyword evidence="4" id="KW-0378">Hydrolase</keyword>
<sequence>MSVQSMTGFTRASGEAQSSRFTWELRSVNGKGLDLRLRLPPGLERLEPAVRQILGRHIARGSVQVTLSVTRTGANSVQPIVNEALLRELAELAQRLHQQFGVAPASADGLLGLRGVLETPEIVETEEERGAADKVALDALEDAAAALATSRKEEGWAVSLVLSRLLDTMEGLVQRVEVDPSREPAAIRERLSSQLNVLLEGGAALDPDRLLAEAALLATKADIREELDRLAIHIAAARRHLQEGGAIGRRLDFLGQEFNREANTLCSKSGSAAVSAAGLELKAVVDQFREQVQNLE</sequence>
<protein>
    <submittedName>
        <fullName evidence="8">YicC family protein</fullName>
    </submittedName>
</protein>
<dbReference type="Proteomes" id="UP001205906">
    <property type="component" value="Unassembled WGS sequence"/>
</dbReference>